<accession>A0A813YWY7</accession>
<evidence type="ECO:0008006" key="3">
    <source>
        <dbReference type="Google" id="ProtNLM"/>
    </source>
</evidence>
<dbReference type="Gene3D" id="2.60.120.920">
    <property type="match status" value="1"/>
</dbReference>
<gene>
    <name evidence="1" type="ORF">ZHD862_LOCUS6840</name>
</gene>
<name>A0A813YWY7_9BILA</name>
<reference evidence="1" key="1">
    <citation type="submission" date="2021-02" db="EMBL/GenBank/DDBJ databases">
        <authorList>
            <person name="Nowell W R."/>
        </authorList>
    </citation>
    <scope>NUCLEOTIDE SEQUENCE</scope>
</reference>
<dbReference type="InterPro" id="IPR043136">
    <property type="entry name" value="B30.2/SPRY_sf"/>
</dbReference>
<proteinExistence type="predicted"/>
<sequence>MNTSANTKKQCATCNKSGGILICEGCQQIFCGKHVNEHRQYLAEQLDGIMQEHDLLQHDIEQISIDHSLLRKIDQWEKESLEKIHLTAEIARQNVRKILDQSKENVSKTCHDLAIDLCSSREADDYSENDFICWIKQLEKLKLEITSPSSVKIIQDDESIIHLIKVENSDFNNDKSTNSKQLPLLTSKLNLKVQEKCLDVLGPVTLEKKGSLVKHTGLISDYAYISGTLLYSYGRHTIKFRLEKCQQPYRIFFGCMSYQVHLKEDAFRYPYSVGWFGSNQVYEHGRCSSNCKKYGYNSFLIRTNDVLQLTFDCDKKQIKLFNERIKVTNILTVDINKTPYPWQLLMVMFYKDDCVKILRNA</sequence>
<dbReference type="EMBL" id="CAJNOT010000200">
    <property type="protein sequence ID" value="CAF0890157.1"/>
    <property type="molecule type" value="Genomic_DNA"/>
</dbReference>
<protein>
    <recommendedName>
        <fullName evidence="3">B box-type domain-containing protein</fullName>
    </recommendedName>
</protein>
<dbReference type="AlphaFoldDB" id="A0A813YWY7"/>
<organism evidence="1 2">
    <name type="scientific">Rotaria sordida</name>
    <dbReference type="NCBI Taxonomy" id="392033"/>
    <lineage>
        <taxon>Eukaryota</taxon>
        <taxon>Metazoa</taxon>
        <taxon>Spiralia</taxon>
        <taxon>Gnathifera</taxon>
        <taxon>Rotifera</taxon>
        <taxon>Eurotatoria</taxon>
        <taxon>Bdelloidea</taxon>
        <taxon>Philodinida</taxon>
        <taxon>Philodinidae</taxon>
        <taxon>Rotaria</taxon>
    </lineage>
</organism>
<evidence type="ECO:0000313" key="2">
    <source>
        <dbReference type="Proteomes" id="UP000663864"/>
    </source>
</evidence>
<evidence type="ECO:0000313" key="1">
    <source>
        <dbReference type="EMBL" id="CAF0890157.1"/>
    </source>
</evidence>
<comment type="caution">
    <text evidence="1">The sequence shown here is derived from an EMBL/GenBank/DDBJ whole genome shotgun (WGS) entry which is preliminary data.</text>
</comment>
<dbReference type="Proteomes" id="UP000663864">
    <property type="component" value="Unassembled WGS sequence"/>
</dbReference>